<organism evidence="3 4">
    <name type="scientific">Panagrolaimus superbus</name>
    <dbReference type="NCBI Taxonomy" id="310955"/>
    <lineage>
        <taxon>Eukaryota</taxon>
        <taxon>Metazoa</taxon>
        <taxon>Ecdysozoa</taxon>
        <taxon>Nematoda</taxon>
        <taxon>Chromadorea</taxon>
        <taxon>Rhabditida</taxon>
        <taxon>Tylenchina</taxon>
        <taxon>Panagrolaimomorpha</taxon>
        <taxon>Panagrolaimoidea</taxon>
        <taxon>Panagrolaimidae</taxon>
        <taxon>Panagrolaimus</taxon>
    </lineage>
</organism>
<evidence type="ECO:0000313" key="4">
    <source>
        <dbReference type="WBParaSite" id="PSU_v2.g7252.t1"/>
    </source>
</evidence>
<dbReference type="AlphaFoldDB" id="A0A914Z3I4"/>
<accession>A0A914Z3I4</accession>
<reference evidence="4" key="1">
    <citation type="submission" date="2022-11" db="UniProtKB">
        <authorList>
            <consortium name="WormBaseParasite"/>
        </authorList>
    </citation>
    <scope>IDENTIFICATION</scope>
</reference>
<dbReference type="Pfam" id="PF00686">
    <property type="entry name" value="CBM_20"/>
    <property type="match status" value="1"/>
</dbReference>
<dbReference type="InterPro" id="IPR002044">
    <property type="entry name" value="CBM20"/>
</dbReference>
<dbReference type="WBParaSite" id="PSU_v2.g7252.t1">
    <property type="protein sequence ID" value="PSU_v2.g7252.t1"/>
    <property type="gene ID" value="PSU_v2.g7252"/>
</dbReference>
<evidence type="ECO:0000313" key="3">
    <source>
        <dbReference type="Proteomes" id="UP000887577"/>
    </source>
</evidence>
<protein>
    <submittedName>
        <fullName evidence="4">CBM20 domain-containing protein</fullName>
    </submittedName>
</protein>
<dbReference type="SUPFAM" id="SSF49452">
    <property type="entry name" value="Starch-binding domain-like"/>
    <property type="match status" value="1"/>
</dbReference>
<feature type="region of interest" description="Disordered" evidence="1">
    <location>
        <begin position="161"/>
        <end position="192"/>
    </location>
</feature>
<dbReference type="SMART" id="SM01065">
    <property type="entry name" value="CBM_2"/>
    <property type="match status" value="1"/>
</dbReference>
<sequence>MQFTVYFAVKNLFSGENEYIFVTGSDEKLGLWDPQKALKLEPNNEGIFVGSVNLFDVKQLKFRYFLGYYLASDHGQKSLIIRKWETHLSPRCVLPGIESSKDGICRAKVNDVFGFHAGRDMISDGWLLDDQQNQIHLSVTGEAIKFYKSKTTNQEYRVKISPMDLRNRDDSNPYDDGDDDDTPQDEPSQPYCSYSDTDIAVRFIT</sequence>
<keyword evidence="3" id="KW-1185">Reference proteome</keyword>
<dbReference type="GO" id="GO:2001070">
    <property type="term" value="F:starch binding"/>
    <property type="evidence" value="ECO:0007669"/>
    <property type="project" value="InterPro"/>
</dbReference>
<proteinExistence type="predicted"/>
<name>A0A914Z3I4_9BILA</name>
<feature type="compositionally biased region" description="Acidic residues" evidence="1">
    <location>
        <begin position="172"/>
        <end position="184"/>
    </location>
</feature>
<evidence type="ECO:0000259" key="2">
    <source>
        <dbReference type="PROSITE" id="PS51166"/>
    </source>
</evidence>
<feature type="domain" description="CBM20" evidence="2">
    <location>
        <begin position="1"/>
        <end position="117"/>
    </location>
</feature>
<dbReference type="InterPro" id="IPR013783">
    <property type="entry name" value="Ig-like_fold"/>
</dbReference>
<dbReference type="PROSITE" id="PS51166">
    <property type="entry name" value="CBM20"/>
    <property type="match status" value="1"/>
</dbReference>
<evidence type="ECO:0000256" key="1">
    <source>
        <dbReference type="SAM" id="MobiDB-lite"/>
    </source>
</evidence>
<dbReference type="Proteomes" id="UP000887577">
    <property type="component" value="Unplaced"/>
</dbReference>
<dbReference type="Gene3D" id="2.60.40.10">
    <property type="entry name" value="Immunoglobulins"/>
    <property type="match status" value="1"/>
</dbReference>
<dbReference type="InterPro" id="IPR013784">
    <property type="entry name" value="Carb-bd-like_fold"/>
</dbReference>